<sequence length="141" mass="14208">MTFPNAVPGAPRPGGPYPGPQPGGARPGPQPGGMRPGQQPGQHPGQQPGGVRPGQPGGGFRPGPPQGGQRPPMPHAPAEAVAPGPQYRIGADGLVEETGHPAVDAVLSSLANAARLVPGEQIAEYEAAHQVLQETLASIDR</sequence>
<protein>
    <recommendedName>
        <fullName evidence="4">Translation initiation factor IF-2</fullName>
    </recommendedName>
</protein>
<evidence type="ECO:0000256" key="1">
    <source>
        <dbReference type="SAM" id="MobiDB-lite"/>
    </source>
</evidence>
<feature type="compositionally biased region" description="Pro residues" evidence="1">
    <location>
        <begin position="10"/>
        <end position="21"/>
    </location>
</feature>
<dbReference type="Proteomes" id="UP000624709">
    <property type="component" value="Unassembled WGS sequence"/>
</dbReference>
<accession>A0ABQ4BMR0</accession>
<feature type="compositionally biased region" description="Low complexity" evidence="1">
    <location>
        <begin position="32"/>
        <end position="46"/>
    </location>
</feature>
<keyword evidence="3" id="KW-1185">Reference proteome</keyword>
<dbReference type="EMBL" id="BOMS01000136">
    <property type="protein sequence ID" value="GIE71975.1"/>
    <property type="molecule type" value="Genomic_DNA"/>
</dbReference>
<feature type="compositionally biased region" description="Gly residues" evidence="1">
    <location>
        <begin position="47"/>
        <end position="61"/>
    </location>
</feature>
<reference evidence="2 3" key="1">
    <citation type="submission" date="2021-01" db="EMBL/GenBank/DDBJ databases">
        <title>Whole genome shotgun sequence of Actinoplanes palleronii NBRC 14916.</title>
        <authorList>
            <person name="Komaki H."/>
            <person name="Tamura T."/>
        </authorList>
    </citation>
    <scope>NUCLEOTIDE SEQUENCE [LARGE SCALE GENOMIC DNA]</scope>
    <source>
        <strain evidence="2 3">NBRC 14916</strain>
    </source>
</reference>
<evidence type="ECO:0008006" key="4">
    <source>
        <dbReference type="Google" id="ProtNLM"/>
    </source>
</evidence>
<organism evidence="2 3">
    <name type="scientific">Actinoplanes palleronii</name>
    <dbReference type="NCBI Taxonomy" id="113570"/>
    <lineage>
        <taxon>Bacteria</taxon>
        <taxon>Bacillati</taxon>
        <taxon>Actinomycetota</taxon>
        <taxon>Actinomycetes</taxon>
        <taxon>Micromonosporales</taxon>
        <taxon>Micromonosporaceae</taxon>
        <taxon>Actinoplanes</taxon>
    </lineage>
</organism>
<feature type="region of interest" description="Disordered" evidence="1">
    <location>
        <begin position="1"/>
        <end position="85"/>
    </location>
</feature>
<name>A0ABQ4BMR0_9ACTN</name>
<evidence type="ECO:0000313" key="2">
    <source>
        <dbReference type="EMBL" id="GIE71975.1"/>
    </source>
</evidence>
<proteinExistence type="predicted"/>
<gene>
    <name evidence="2" type="ORF">Apa02nite_080830</name>
</gene>
<comment type="caution">
    <text evidence="2">The sequence shown here is derived from an EMBL/GenBank/DDBJ whole genome shotgun (WGS) entry which is preliminary data.</text>
</comment>
<evidence type="ECO:0000313" key="3">
    <source>
        <dbReference type="Proteomes" id="UP000624709"/>
    </source>
</evidence>